<dbReference type="InterPro" id="IPR007314">
    <property type="entry name" value="Cofac_haem-bd_dom"/>
</dbReference>
<evidence type="ECO:0000313" key="2">
    <source>
        <dbReference type="EMBL" id="BBO75538.1"/>
    </source>
</evidence>
<dbReference type="Gene3D" id="3.40.50.11550">
    <property type="match status" value="1"/>
</dbReference>
<name>A0A5K7Z3I3_9BACT</name>
<dbReference type="RefSeq" id="WP_155304449.1">
    <property type="nucleotide sequence ID" value="NZ_AP021875.1"/>
</dbReference>
<evidence type="ECO:0000259" key="1">
    <source>
        <dbReference type="Pfam" id="PF04187"/>
    </source>
</evidence>
<dbReference type="Pfam" id="PF04187">
    <property type="entry name" value="Cofac_haem_bdg"/>
    <property type="match status" value="1"/>
</dbReference>
<keyword evidence="3" id="KW-1185">Reference proteome</keyword>
<dbReference type="CDD" id="cd14727">
    <property type="entry name" value="ChanN-like"/>
    <property type="match status" value="1"/>
</dbReference>
<dbReference type="Proteomes" id="UP000427769">
    <property type="component" value="Chromosome"/>
</dbReference>
<dbReference type="EMBL" id="AP021875">
    <property type="protein sequence ID" value="BBO75538.1"/>
    <property type="molecule type" value="Genomic_DNA"/>
</dbReference>
<dbReference type="OrthoDB" id="9795827at2"/>
<organism evidence="2 3">
    <name type="scientific">Desulfosarcina widdelii</name>
    <dbReference type="NCBI Taxonomy" id="947919"/>
    <lineage>
        <taxon>Bacteria</taxon>
        <taxon>Pseudomonadati</taxon>
        <taxon>Thermodesulfobacteriota</taxon>
        <taxon>Desulfobacteria</taxon>
        <taxon>Desulfobacterales</taxon>
        <taxon>Desulfosarcinaceae</taxon>
        <taxon>Desulfosarcina</taxon>
    </lineage>
</organism>
<evidence type="ECO:0000313" key="3">
    <source>
        <dbReference type="Proteomes" id="UP000427769"/>
    </source>
</evidence>
<feature type="domain" description="Haem-binding uptake Tiki superfamily ChaN" evidence="1">
    <location>
        <begin position="47"/>
        <end position="237"/>
    </location>
</feature>
<gene>
    <name evidence="2" type="ORF">DSCW_29550</name>
</gene>
<sequence>MRMRLGVQTLLFVLLFIPGTILQAADMTLWDVAGRAEISLDQAAGKLPSPGIVYVGEFHDNAAHHAAQLAVIQSLDKRKRPVAVGLEMFQHIEQSVLDAWVAGALSEDEMRRAFARNWSQDWHLYRDIFLYCRDRSIPMIGLNVPRSITRKVARNGFESLTPEEIGKLPPIVCRVDREYEEFLRRVLGHHGSESGFRRFCEAQLVWDTAMAIYALAYLEDHPEHTVVVLCGMIHAWKKAAPEQAARENAEVEQAVIQPSVKGRWTPGSVSKQDADYLILGLEE</sequence>
<protein>
    <recommendedName>
        <fullName evidence="1">Haem-binding uptake Tiki superfamily ChaN domain-containing protein</fullName>
    </recommendedName>
</protein>
<dbReference type="KEGG" id="dwd:DSCW_29550"/>
<dbReference type="SUPFAM" id="SSF159501">
    <property type="entry name" value="EreA/ChaN-like"/>
    <property type="match status" value="1"/>
</dbReference>
<proteinExistence type="predicted"/>
<reference evidence="2 3" key="1">
    <citation type="submission" date="2019-11" db="EMBL/GenBank/DDBJ databases">
        <title>Comparative genomics of hydrocarbon-degrading Desulfosarcina strains.</title>
        <authorList>
            <person name="Watanabe M."/>
            <person name="Kojima H."/>
            <person name="Fukui M."/>
        </authorList>
    </citation>
    <scope>NUCLEOTIDE SEQUENCE [LARGE SCALE GENOMIC DNA]</scope>
    <source>
        <strain evidence="2 3">PP31</strain>
    </source>
</reference>
<dbReference type="AlphaFoldDB" id="A0A5K7Z3I3"/>
<accession>A0A5K7Z3I3</accession>